<dbReference type="Pfam" id="PF13412">
    <property type="entry name" value="HTH_24"/>
    <property type="match status" value="1"/>
</dbReference>
<keyword evidence="2" id="KW-0238">DNA-binding</keyword>
<evidence type="ECO:0000313" key="6">
    <source>
        <dbReference type="Proteomes" id="UP001172778"/>
    </source>
</evidence>
<feature type="domain" description="HTH asnC-type" evidence="4">
    <location>
        <begin position="6"/>
        <end position="67"/>
    </location>
</feature>
<comment type="caution">
    <text evidence="5">The sequence shown here is derived from an EMBL/GenBank/DDBJ whole genome shotgun (WGS) entry which is preliminary data.</text>
</comment>
<evidence type="ECO:0000256" key="1">
    <source>
        <dbReference type="ARBA" id="ARBA00023015"/>
    </source>
</evidence>
<accession>A0ABT7DWR7</accession>
<dbReference type="Gene3D" id="3.30.70.920">
    <property type="match status" value="1"/>
</dbReference>
<dbReference type="SMART" id="SM00344">
    <property type="entry name" value="HTH_ASNC"/>
    <property type="match status" value="1"/>
</dbReference>
<protein>
    <submittedName>
        <fullName evidence="5">Lrp/AsnC family transcriptional regulator</fullName>
    </submittedName>
</protein>
<keyword evidence="3" id="KW-0804">Transcription</keyword>
<keyword evidence="6" id="KW-1185">Reference proteome</keyword>
<dbReference type="Gene3D" id="1.10.10.10">
    <property type="entry name" value="Winged helix-like DNA-binding domain superfamily/Winged helix DNA-binding domain"/>
    <property type="match status" value="1"/>
</dbReference>
<dbReference type="SUPFAM" id="SSF46785">
    <property type="entry name" value="Winged helix' DNA-binding domain"/>
    <property type="match status" value="1"/>
</dbReference>
<evidence type="ECO:0000256" key="3">
    <source>
        <dbReference type="ARBA" id="ARBA00023163"/>
    </source>
</evidence>
<dbReference type="InterPro" id="IPR019885">
    <property type="entry name" value="Tscrpt_reg_HTH_AsnC-type_CS"/>
</dbReference>
<dbReference type="InterPro" id="IPR036388">
    <property type="entry name" value="WH-like_DNA-bd_sf"/>
</dbReference>
<reference evidence="5" key="1">
    <citation type="submission" date="2023-03" db="EMBL/GenBank/DDBJ databases">
        <title>Chitinimonas shenzhenensis gen. nov., sp. nov., a novel member of family Burkholderiaceae isolated from activated sludge collected in Shen Zhen, China.</title>
        <authorList>
            <person name="Wang X."/>
        </authorList>
    </citation>
    <scope>NUCLEOTIDE SEQUENCE</scope>
    <source>
        <strain evidence="5">DQS-5</strain>
    </source>
</reference>
<dbReference type="InterPro" id="IPR019888">
    <property type="entry name" value="Tscrpt_reg_AsnC-like"/>
</dbReference>
<dbReference type="InterPro" id="IPR011991">
    <property type="entry name" value="ArsR-like_HTH"/>
</dbReference>
<keyword evidence="1" id="KW-0805">Transcription regulation</keyword>
<organism evidence="5 6">
    <name type="scientific">Parachitinimonas caeni</name>
    <dbReference type="NCBI Taxonomy" id="3031301"/>
    <lineage>
        <taxon>Bacteria</taxon>
        <taxon>Pseudomonadati</taxon>
        <taxon>Pseudomonadota</taxon>
        <taxon>Betaproteobacteria</taxon>
        <taxon>Neisseriales</taxon>
        <taxon>Chitinibacteraceae</taxon>
        <taxon>Parachitinimonas</taxon>
    </lineage>
</organism>
<dbReference type="PROSITE" id="PS00519">
    <property type="entry name" value="HTH_ASNC_1"/>
    <property type="match status" value="1"/>
</dbReference>
<evidence type="ECO:0000256" key="2">
    <source>
        <dbReference type="ARBA" id="ARBA00023125"/>
    </source>
</evidence>
<dbReference type="Proteomes" id="UP001172778">
    <property type="component" value="Unassembled WGS sequence"/>
</dbReference>
<dbReference type="InterPro" id="IPR036390">
    <property type="entry name" value="WH_DNA-bd_sf"/>
</dbReference>
<dbReference type="PANTHER" id="PTHR30154:SF46">
    <property type="entry name" value="TRANSCRIPTIONAL REGULATORY PROTEIN"/>
    <property type="match status" value="1"/>
</dbReference>
<evidence type="ECO:0000259" key="4">
    <source>
        <dbReference type="PROSITE" id="PS50956"/>
    </source>
</evidence>
<dbReference type="SUPFAM" id="SSF54909">
    <property type="entry name" value="Dimeric alpha+beta barrel"/>
    <property type="match status" value="1"/>
</dbReference>
<dbReference type="CDD" id="cd00090">
    <property type="entry name" value="HTH_ARSR"/>
    <property type="match status" value="1"/>
</dbReference>
<dbReference type="InterPro" id="IPR011008">
    <property type="entry name" value="Dimeric_a/b-barrel"/>
</dbReference>
<proteinExistence type="predicted"/>
<dbReference type="InterPro" id="IPR000485">
    <property type="entry name" value="AsnC-type_HTH_dom"/>
</dbReference>
<dbReference type="PRINTS" id="PR00033">
    <property type="entry name" value="HTHASNC"/>
</dbReference>
<name>A0ABT7DWR7_9NEIS</name>
<evidence type="ECO:0000313" key="5">
    <source>
        <dbReference type="EMBL" id="MDK2124507.1"/>
    </source>
</evidence>
<dbReference type="EMBL" id="JARRAF010000010">
    <property type="protein sequence ID" value="MDK2124507.1"/>
    <property type="molecule type" value="Genomic_DNA"/>
</dbReference>
<sequence>MLMIELDKIDLKILAALQENGRLTNLELADVINLSPSPTLRRLKRLETEGIIASYRALLDPTQLGLGLEAFVRVMLDKRGNQFTASFNEAVQKWPEVVACHAMAGEMDYLLRVVFEDLAHFSRFVMDHLLQHPGVIDVKSSFVLQAVKQTTALPLGHLVAQARRRAERE</sequence>
<dbReference type="InterPro" id="IPR019887">
    <property type="entry name" value="Tscrpt_reg_AsnC/Lrp_C"/>
</dbReference>
<dbReference type="Pfam" id="PF01037">
    <property type="entry name" value="AsnC_trans_reg"/>
    <property type="match status" value="1"/>
</dbReference>
<gene>
    <name evidence="5" type="ORF">PZA18_10625</name>
</gene>
<dbReference type="PROSITE" id="PS50956">
    <property type="entry name" value="HTH_ASNC_2"/>
    <property type="match status" value="1"/>
</dbReference>
<dbReference type="PANTHER" id="PTHR30154">
    <property type="entry name" value="LEUCINE-RESPONSIVE REGULATORY PROTEIN"/>
    <property type="match status" value="1"/>
</dbReference>